<dbReference type="EMBL" id="JAGTXO010000001">
    <property type="protein sequence ID" value="KAG8470387.1"/>
    <property type="molecule type" value="Genomic_DNA"/>
</dbReference>
<feature type="repeat" description="ANK" evidence="3">
    <location>
        <begin position="104"/>
        <end position="136"/>
    </location>
</feature>
<dbReference type="PROSITE" id="PS50088">
    <property type="entry name" value="ANK_REPEAT"/>
    <property type="match status" value="2"/>
</dbReference>
<keyword evidence="1" id="KW-0677">Repeat</keyword>
<dbReference type="Pfam" id="PF12796">
    <property type="entry name" value="Ank_2"/>
    <property type="match status" value="1"/>
</dbReference>
<dbReference type="PANTHER" id="PTHR24198">
    <property type="entry name" value="ANKYRIN REPEAT AND PROTEIN KINASE DOMAIN-CONTAINING PROTEIN"/>
    <property type="match status" value="1"/>
</dbReference>
<sequence length="396" mass="41961">MESGCIEHLVRWASLGSERHVRRILEHVDVDACDEHEGAYTALHAAAEGGHVHLVQELVRLGANPNCISSAGDTPLMHACCEGHAEVASCLIAARAAVDAQCALGETALMQAAARGHAHVVALLLRRGARHDSLTNRHSGVRACSALCFAIRRDSYACVRVLLDGRACAEAGCTASCWLPGRGSGASALLELLLLAAPSAHARVDLFAEACTRDLHAKPSPPRLALLWLAQSAELRPPHELRDGCSAACGLAVWEHRWTERTRKFFPPGLRCAVRACELLAARPDGGSGTNVLRQLPSGVFAMLVERIVRAWLSGVLEPYHKANATFAARAHGVAVHHSDGRAVSQASPNLQLGRPVQPAPPSACARAALAAHCPQPSRCPGAASRGVESAWNLFA</sequence>
<keyword evidence="2 3" id="KW-0040">ANK repeat</keyword>
<dbReference type="Pfam" id="PF00023">
    <property type="entry name" value="Ank"/>
    <property type="match status" value="1"/>
</dbReference>
<feature type="repeat" description="ANK" evidence="3">
    <location>
        <begin position="38"/>
        <end position="70"/>
    </location>
</feature>
<evidence type="ECO:0000313" key="4">
    <source>
        <dbReference type="EMBL" id="KAG8470387.1"/>
    </source>
</evidence>
<evidence type="ECO:0000256" key="2">
    <source>
        <dbReference type="ARBA" id="ARBA00023043"/>
    </source>
</evidence>
<dbReference type="SMART" id="SM00248">
    <property type="entry name" value="ANK"/>
    <property type="match status" value="4"/>
</dbReference>
<evidence type="ECO:0000256" key="3">
    <source>
        <dbReference type="PROSITE-ProRule" id="PRU00023"/>
    </source>
</evidence>
<dbReference type="PANTHER" id="PTHR24198:SF165">
    <property type="entry name" value="ANKYRIN REPEAT-CONTAINING PROTEIN-RELATED"/>
    <property type="match status" value="1"/>
</dbReference>
<dbReference type="AlphaFoldDB" id="A0A8J5XXJ7"/>
<name>A0A8J5XXJ7_DIALT</name>
<accession>A0A8J5XXJ7</accession>
<reference evidence="4" key="1">
    <citation type="submission" date="2021-05" db="EMBL/GenBank/DDBJ databases">
        <title>The genome of the haptophyte Pavlova lutheri (Diacronema luteri, Pavlovales) - a model for lipid biosynthesis in eukaryotic algae.</title>
        <authorList>
            <person name="Hulatt C.J."/>
            <person name="Posewitz M.C."/>
        </authorList>
    </citation>
    <scope>NUCLEOTIDE SEQUENCE</scope>
    <source>
        <strain evidence="4">NIVA-4/92</strain>
    </source>
</reference>
<evidence type="ECO:0008006" key="6">
    <source>
        <dbReference type="Google" id="ProtNLM"/>
    </source>
</evidence>
<evidence type="ECO:0000313" key="5">
    <source>
        <dbReference type="Proteomes" id="UP000751190"/>
    </source>
</evidence>
<evidence type="ECO:0000256" key="1">
    <source>
        <dbReference type="ARBA" id="ARBA00022737"/>
    </source>
</evidence>
<proteinExistence type="predicted"/>
<dbReference type="Proteomes" id="UP000751190">
    <property type="component" value="Unassembled WGS sequence"/>
</dbReference>
<comment type="caution">
    <text evidence="4">The sequence shown here is derived from an EMBL/GenBank/DDBJ whole genome shotgun (WGS) entry which is preliminary data.</text>
</comment>
<organism evidence="4 5">
    <name type="scientific">Diacronema lutheri</name>
    <name type="common">Unicellular marine alga</name>
    <name type="synonym">Monochrysis lutheri</name>
    <dbReference type="NCBI Taxonomy" id="2081491"/>
    <lineage>
        <taxon>Eukaryota</taxon>
        <taxon>Haptista</taxon>
        <taxon>Haptophyta</taxon>
        <taxon>Pavlovophyceae</taxon>
        <taxon>Pavlovales</taxon>
        <taxon>Pavlovaceae</taxon>
        <taxon>Diacronema</taxon>
    </lineage>
</organism>
<dbReference type="SUPFAM" id="SSF48403">
    <property type="entry name" value="Ankyrin repeat"/>
    <property type="match status" value="1"/>
</dbReference>
<keyword evidence="5" id="KW-1185">Reference proteome</keyword>
<gene>
    <name evidence="4" type="ORF">KFE25_008808</name>
</gene>
<dbReference type="OrthoDB" id="4772757at2759"/>
<dbReference type="Gene3D" id="1.25.40.20">
    <property type="entry name" value="Ankyrin repeat-containing domain"/>
    <property type="match status" value="1"/>
</dbReference>
<dbReference type="PROSITE" id="PS50297">
    <property type="entry name" value="ANK_REP_REGION"/>
    <property type="match status" value="2"/>
</dbReference>
<protein>
    <recommendedName>
        <fullName evidence="6">Ankyrin repeat protein</fullName>
    </recommendedName>
</protein>
<dbReference type="InterPro" id="IPR036770">
    <property type="entry name" value="Ankyrin_rpt-contain_sf"/>
</dbReference>
<dbReference type="InterPro" id="IPR002110">
    <property type="entry name" value="Ankyrin_rpt"/>
</dbReference>